<evidence type="ECO:0000256" key="2">
    <source>
        <dbReference type="ARBA" id="ARBA00022679"/>
    </source>
</evidence>
<keyword evidence="6" id="KW-1185">Reference proteome</keyword>
<evidence type="ECO:0000256" key="3">
    <source>
        <dbReference type="ARBA" id="ARBA00022723"/>
    </source>
</evidence>
<evidence type="ECO:0000256" key="4">
    <source>
        <dbReference type="ARBA" id="ARBA00022842"/>
    </source>
</evidence>
<protein>
    <submittedName>
        <fullName evidence="5">Uncharacterized protein</fullName>
    </submittedName>
</protein>
<dbReference type="InterPro" id="IPR042086">
    <property type="entry name" value="MeTrfase_capping"/>
</dbReference>
<dbReference type="InterPro" id="IPR029063">
    <property type="entry name" value="SAM-dependent_MTases_sf"/>
</dbReference>
<keyword evidence="2" id="KW-0808">Transferase</keyword>
<dbReference type="PANTHER" id="PTHR31009">
    <property type="entry name" value="S-ADENOSYL-L-METHIONINE:CARBOXYL METHYLTRANSFERASE FAMILY PROTEIN"/>
    <property type="match status" value="1"/>
</dbReference>
<dbReference type="Gene3D" id="3.40.50.150">
    <property type="entry name" value="Vaccinia Virus protein VP39"/>
    <property type="match status" value="1"/>
</dbReference>
<gene>
    <name evidence="5" type="ORF">HRI_002293100</name>
</gene>
<dbReference type="SUPFAM" id="SSF53335">
    <property type="entry name" value="S-adenosyl-L-methionine-dependent methyltransferases"/>
    <property type="match status" value="2"/>
</dbReference>
<dbReference type="GO" id="GO:0046872">
    <property type="term" value="F:metal ion binding"/>
    <property type="evidence" value="ECO:0007669"/>
    <property type="project" value="UniProtKB-KW"/>
</dbReference>
<name>A0A9W7M1P3_HIBTR</name>
<dbReference type="Proteomes" id="UP001165190">
    <property type="component" value="Unassembled WGS sequence"/>
</dbReference>
<accession>A0A9W7M1P3</accession>
<comment type="caution">
    <text evidence="5">The sequence shown here is derived from an EMBL/GenBank/DDBJ whole genome shotgun (WGS) entry which is preliminary data.</text>
</comment>
<dbReference type="OrthoDB" id="1523883at2759"/>
<keyword evidence="1" id="KW-0489">Methyltransferase</keyword>
<reference evidence="5" key="1">
    <citation type="submission" date="2023-05" db="EMBL/GenBank/DDBJ databases">
        <title>Genome and transcriptome analyses reveal genes involved in the formation of fine ridges on petal epidermal cells in Hibiscus trionum.</title>
        <authorList>
            <person name="Koshimizu S."/>
            <person name="Masuda S."/>
            <person name="Ishii T."/>
            <person name="Shirasu K."/>
            <person name="Hoshino A."/>
            <person name="Arita M."/>
        </authorList>
    </citation>
    <scope>NUCLEOTIDE SEQUENCE</scope>
    <source>
        <strain evidence="5">Hamamatsu line</strain>
    </source>
</reference>
<evidence type="ECO:0000313" key="5">
    <source>
        <dbReference type="EMBL" id="GMI86237.1"/>
    </source>
</evidence>
<sequence length="201" mass="23114">MAMASVNVLCMNPEDRETSYANNSSVQKNILLKTRPFLEDTIKDMLSKILPGTCIKVADLGCASGPNTFFPAYEIMITITRGLVQESDVDSFNLPYYTPCKEEMREIIKKEGSFNLDKMEVFEVNWDFEDNDYNENYVFEKNKSGQNFAKIIRAATESILNNHFGEIVINDLFTRYALHVGEHLSRERTKYTIFVVLMTMN</sequence>
<dbReference type="InterPro" id="IPR005299">
    <property type="entry name" value="MeTrfase_7"/>
</dbReference>
<keyword evidence="3" id="KW-0479">Metal-binding</keyword>
<dbReference type="GO" id="GO:0008168">
    <property type="term" value="F:methyltransferase activity"/>
    <property type="evidence" value="ECO:0007669"/>
    <property type="project" value="UniProtKB-KW"/>
</dbReference>
<dbReference type="AlphaFoldDB" id="A0A9W7M1P3"/>
<dbReference type="Gene3D" id="1.10.1200.270">
    <property type="entry name" value="Methyltransferase, alpha-helical capping domain"/>
    <property type="match status" value="1"/>
</dbReference>
<evidence type="ECO:0000313" key="6">
    <source>
        <dbReference type="Proteomes" id="UP001165190"/>
    </source>
</evidence>
<organism evidence="5 6">
    <name type="scientific">Hibiscus trionum</name>
    <name type="common">Flower of an hour</name>
    <dbReference type="NCBI Taxonomy" id="183268"/>
    <lineage>
        <taxon>Eukaryota</taxon>
        <taxon>Viridiplantae</taxon>
        <taxon>Streptophyta</taxon>
        <taxon>Embryophyta</taxon>
        <taxon>Tracheophyta</taxon>
        <taxon>Spermatophyta</taxon>
        <taxon>Magnoliopsida</taxon>
        <taxon>eudicotyledons</taxon>
        <taxon>Gunneridae</taxon>
        <taxon>Pentapetalae</taxon>
        <taxon>rosids</taxon>
        <taxon>malvids</taxon>
        <taxon>Malvales</taxon>
        <taxon>Malvaceae</taxon>
        <taxon>Malvoideae</taxon>
        <taxon>Hibiscus</taxon>
    </lineage>
</organism>
<keyword evidence="4" id="KW-0460">Magnesium</keyword>
<dbReference type="GO" id="GO:0032259">
    <property type="term" value="P:methylation"/>
    <property type="evidence" value="ECO:0007669"/>
    <property type="project" value="UniProtKB-KW"/>
</dbReference>
<proteinExistence type="predicted"/>
<dbReference type="EMBL" id="BSYR01000021">
    <property type="protein sequence ID" value="GMI86237.1"/>
    <property type="molecule type" value="Genomic_DNA"/>
</dbReference>
<dbReference type="Pfam" id="PF03492">
    <property type="entry name" value="Methyltransf_7"/>
    <property type="match status" value="1"/>
</dbReference>
<evidence type="ECO:0000256" key="1">
    <source>
        <dbReference type="ARBA" id="ARBA00022603"/>
    </source>
</evidence>